<comment type="caution">
    <text evidence="2">The sequence shown here is derived from an EMBL/GenBank/DDBJ whole genome shotgun (WGS) entry which is preliminary data.</text>
</comment>
<feature type="compositionally biased region" description="Basic and acidic residues" evidence="1">
    <location>
        <begin position="70"/>
        <end position="120"/>
    </location>
</feature>
<evidence type="ECO:0000313" key="3">
    <source>
        <dbReference type="Proteomes" id="UP000271337"/>
    </source>
</evidence>
<dbReference type="Proteomes" id="UP000271337">
    <property type="component" value="Unassembled WGS sequence"/>
</dbReference>
<name>A0A3M6WVQ1_HORWE</name>
<sequence>MAISLSILPRKKYTNANTTTPPYPISPENQNTMFALRTRTFASAPAAYRATATTTRTFGTSRALAAGKESALHQEGRAEEAEREKQEQLKEQREGKGHWKDELASDSESIVKADRNDMKNTKATISELQKEAAKQAEKEKKEGKQ</sequence>
<dbReference type="OrthoDB" id="529205at2759"/>
<reference evidence="2 3" key="1">
    <citation type="journal article" date="2018" name="BMC Genomics">
        <title>Genomic evidence for intraspecific hybridization in a clonal and extremely halotolerant yeast.</title>
        <authorList>
            <person name="Gostincar C."/>
            <person name="Stajich J.E."/>
            <person name="Zupancic J."/>
            <person name="Zalar P."/>
            <person name="Gunde-Cimerman N."/>
        </authorList>
    </citation>
    <scope>NUCLEOTIDE SEQUENCE [LARGE SCALE GENOMIC DNA]</scope>
    <source>
        <strain evidence="2 3">EXF-6669</strain>
    </source>
</reference>
<gene>
    <name evidence="2" type="ORF">D0867_16165</name>
</gene>
<accession>A0A3M6WVQ1</accession>
<protein>
    <submittedName>
        <fullName evidence="2">Uncharacterized protein</fullName>
    </submittedName>
</protein>
<feature type="compositionally biased region" description="Basic and acidic residues" evidence="1">
    <location>
        <begin position="128"/>
        <end position="145"/>
    </location>
</feature>
<dbReference type="EMBL" id="QWIL01003907">
    <property type="protein sequence ID" value="RMX82675.1"/>
    <property type="molecule type" value="Genomic_DNA"/>
</dbReference>
<organism evidence="2 3">
    <name type="scientific">Hortaea werneckii</name>
    <name type="common">Black yeast</name>
    <name type="synonym">Cladosporium werneckii</name>
    <dbReference type="NCBI Taxonomy" id="91943"/>
    <lineage>
        <taxon>Eukaryota</taxon>
        <taxon>Fungi</taxon>
        <taxon>Dikarya</taxon>
        <taxon>Ascomycota</taxon>
        <taxon>Pezizomycotina</taxon>
        <taxon>Dothideomycetes</taxon>
        <taxon>Dothideomycetidae</taxon>
        <taxon>Mycosphaerellales</taxon>
        <taxon>Teratosphaeriaceae</taxon>
        <taxon>Hortaea</taxon>
    </lineage>
</organism>
<evidence type="ECO:0000256" key="1">
    <source>
        <dbReference type="SAM" id="MobiDB-lite"/>
    </source>
</evidence>
<evidence type="ECO:0000313" key="2">
    <source>
        <dbReference type="EMBL" id="RMX82675.1"/>
    </source>
</evidence>
<proteinExistence type="predicted"/>
<dbReference type="AlphaFoldDB" id="A0A3M6WVQ1"/>
<feature type="region of interest" description="Disordered" evidence="1">
    <location>
        <begin position="59"/>
        <end position="145"/>
    </location>
</feature>